<reference evidence="1" key="1">
    <citation type="submission" date="2021-06" db="EMBL/GenBank/DDBJ databases">
        <authorList>
            <person name="Kallberg Y."/>
            <person name="Tangrot J."/>
            <person name="Rosling A."/>
        </authorList>
    </citation>
    <scope>NUCLEOTIDE SEQUENCE</scope>
    <source>
        <strain evidence="1">28 12/20/2015</strain>
    </source>
</reference>
<organism evidence="1 2">
    <name type="scientific">Cetraspora pellucida</name>
    <dbReference type="NCBI Taxonomy" id="1433469"/>
    <lineage>
        <taxon>Eukaryota</taxon>
        <taxon>Fungi</taxon>
        <taxon>Fungi incertae sedis</taxon>
        <taxon>Mucoromycota</taxon>
        <taxon>Glomeromycotina</taxon>
        <taxon>Glomeromycetes</taxon>
        <taxon>Diversisporales</taxon>
        <taxon>Gigasporaceae</taxon>
        <taxon>Cetraspora</taxon>
    </lineage>
</organism>
<sequence>MDQYATDMLAFFWRVMKVDNQYPKVIKAQMFVQGLRPDLSLAVGLFMPNTLQEAIDRARVCEMTFTQEVAVCGPAAIYNTISGTSILQQPSLQQQLSTYQLLYLQPQLPFQQPSIVNYPNNSQLNVIRTLNQDGSMNQ</sequence>
<name>A0ACA9QJW8_9GLOM</name>
<proteinExistence type="predicted"/>
<comment type="caution">
    <text evidence="1">The sequence shown here is derived from an EMBL/GenBank/DDBJ whole genome shotgun (WGS) entry which is preliminary data.</text>
</comment>
<evidence type="ECO:0000313" key="2">
    <source>
        <dbReference type="Proteomes" id="UP000789366"/>
    </source>
</evidence>
<feature type="non-terminal residue" evidence="1">
    <location>
        <position position="138"/>
    </location>
</feature>
<dbReference type="EMBL" id="CAJVPW010043148">
    <property type="protein sequence ID" value="CAG8751604.1"/>
    <property type="molecule type" value="Genomic_DNA"/>
</dbReference>
<dbReference type="Proteomes" id="UP000789366">
    <property type="component" value="Unassembled WGS sequence"/>
</dbReference>
<evidence type="ECO:0000313" key="1">
    <source>
        <dbReference type="EMBL" id="CAG8751604.1"/>
    </source>
</evidence>
<gene>
    <name evidence="1" type="ORF">SPELUC_LOCUS14518</name>
</gene>
<accession>A0ACA9QJW8</accession>
<keyword evidence="2" id="KW-1185">Reference proteome</keyword>
<protein>
    <submittedName>
        <fullName evidence="1">4088_t:CDS:1</fullName>
    </submittedName>
</protein>